<reference evidence="9 10" key="1">
    <citation type="submission" date="2017-06" db="EMBL/GenBank/DDBJ databases">
        <authorList>
            <consortium name="Pathogen Informatics"/>
        </authorList>
    </citation>
    <scope>NUCLEOTIDE SEQUENCE [LARGE SCALE GENOMIC DNA]</scope>
    <source>
        <strain evidence="9 10">NCTC13788</strain>
    </source>
</reference>
<gene>
    <name evidence="9" type="primary">strH_2</name>
    <name evidence="9" type="ORF">SAMEA4412692_01208</name>
</gene>
<keyword evidence="4" id="KW-0572">Peptidoglycan-anchor</keyword>
<feature type="region of interest" description="Disordered" evidence="5">
    <location>
        <begin position="218"/>
        <end position="509"/>
    </location>
</feature>
<dbReference type="eggNOG" id="COG3583">
    <property type="taxonomic scope" value="Bacteria"/>
</dbReference>
<dbReference type="OrthoDB" id="107551at2"/>
<keyword evidence="10" id="KW-1185">Reference proteome</keyword>
<keyword evidence="2" id="KW-0964">Secreted</keyword>
<dbReference type="PRINTS" id="PR01217">
    <property type="entry name" value="PRICHEXTENSN"/>
</dbReference>
<dbReference type="PROSITE" id="PS50847">
    <property type="entry name" value="GRAM_POS_ANCHORING"/>
    <property type="match status" value="1"/>
</dbReference>
<evidence type="ECO:0000313" key="9">
    <source>
        <dbReference type="EMBL" id="SNU88730.1"/>
    </source>
</evidence>
<evidence type="ECO:0000256" key="2">
    <source>
        <dbReference type="ARBA" id="ARBA00022525"/>
    </source>
</evidence>
<feature type="chain" id="PRO_5039004751" evidence="6">
    <location>
        <begin position="26"/>
        <end position="769"/>
    </location>
</feature>
<dbReference type="Gene3D" id="2.20.230.10">
    <property type="entry name" value="Resuscitation-promoting factor rpfb"/>
    <property type="match status" value="2"/>
</dbReference>
<evidence type="ECO:0000256" key="6">
    <source>
        <dbReference type="SAM" id="SignalP"/>
    </source>
</evidence>
<dbReference type="PROSITE" id="PS51109">
    <property type="entry name" value="G5"/>
    <property type="match status" value="2"/>
</dbReference>
<evidence type="ECO:0000256" key="5">
    <source>
        <dbReference type="SAM" id="MobiDB-lite"/>
    </source>
</evidence>
<dbReference type="KEGG" id="smen:SAMEA4412692_1208"/>
<feature type="domain" description="G5" evidence="8">
    <location>
        <begin position="583"/>
        <end position="664"/>
    </location>
</feature>
<dbReference type="SMART" id="SM01208">
    <property type="entry name" value="G5"/>
    <property type="match status" value="2"/>
</dbReference>
<protein>
    <submittedName>
        <fullName evidence="9">LPXTG cell wall surface protein</fullName>
        <ecNumber evidence="9">3.2.1.52</ecNumber>
    </submittedName>
</protein>
<keyword evidence="1" id="KW-0134">Cell wall</keyword>
<feature type="compositionally biased region" description="Basic and acidic residues" evidence="5">
    <location>
        <begin position="677"/>
        <end position="696"/>
    </location>
</feature>
<proteinExistence type="predicted"/>
<feature type="region of interest" description="Disordered" evidence="5">
    <location>
        <begin position="661"/>
        <end position="743"/>
    </location>
</feature>
<sequence length="769" mass="84324">MQSKKVILSTCLLCGALLSASAVQAVEAASVPAVETAKAEEQVPLDPSRIIPLAYGEDPSKVSKSVDIKATYDKTTNKVNFVVTFNPSEENWTWFLSRVYMFLPANAVSFSEIGVKSTQGRDETIATDKSFKDTGTQGVLYGIIDAVNRGQTDYKSTLKDLNFKSFYVGYSDVLTSKHTYTFSLDMKKDFQFNELYFLAAMTTPSYSYVRVKAVVPTEHPPKTPEAPKDNEQPENPQKEKEETPPKTPEAPKDTPQENPPVPKDEPKAETPAPDDSSKGKDDSTPLNPESPKDNGESTPKQEIPEEKPEQNDSPEDKGEEAPAPKEPESMEPKEDTPPQPPQTDENPESPEEPKENEQPAPENNPESPEMDQPEQPNPEEEQPKLPTPPQNDHPKEDGSTAPMIPEAPKEDDGQPEPAPAPDDTPKDKEDVPLAPESPKENGESAPKQDEQIPENKPEQNDSQAPKDDPKAENPAPNDSPDKGEEAPTPKEPDNTQPKEKEIPQQPKVEHIVEAEVLPFKTIRRANPELFEGLENVVTKGQNGTAFVTYKITKVNGAPTKKEKVSTQVQTPAVDQVVEYGTKKRPVIVKSEVKETQVILHGTKKIENANLEKGKTRTLVAGQNGEKVITYAVVTVDGVETKREKINELITKPAVDTVIEIGTKETTQTLNPTPMPKTPEKDSGTKAKPDMKSEKAPADTGLGNKIPDQSAKTPSASSDKLTGSNTQPMTEQKERKELPQTNEATSLLSLLGSFLLTGGLLTIKSKRRRD</sequence>
<keyword evidence="9" id="KW-0378">Hydrolase</keyword>
<evidence type="ECO:0000256" key="3">
    <source>
        <dbReference type="ARBA" id="ARBA00022729"/>
    </source>
</evidence>
<feature type="compositionally biased region" description="Basic and acidic residues" evidence="5">
    <location>
        <begin position="479"/>
        <end position="509"/>
    </location>
</feature>
<feature type="compositionally biased region" description="Polar residues" evidence="5">
    <location>
        <begin position="709"/>
        <end position="729"/>
    </location>
</feature>
<dbReference type="InterPro" id="IPR011098">
    <property type="entry name" value="G5_dom"/>
</dbReference>
<feature type="compositionally biased region" description="Basic and acidic residues" evidence="5">
    <location>
        <begin position="423"/>
        <end position="471"/>
    </location>
</feature>
<dbReference type="EC" id="3.2.1.52" evidence="9"/>
<feature type="signal peptide" evidence="6">
    <location>
        <begin position="1"/>
        <end position="25"/>
    </location>
</feature>
<keyword evidence="3 6" id="KW-0732">Signal</keyword>
<organism evidence="9 10">
    <name type="scientific">Streptococcus merionis</name>
    <dbReference type="NCBI Taxonomy" id="400065"/>
    <lineage>
        <taxon>Bacteria</taxon>
        <taxon>Bacillati</taxon>
        <taxon>Bacillota</taxon>
        <taxon>Bacilli</taxon>
        <taxon>Lactobacillales</taxon>
        <taxon>Streptococcaceae</taxon>
        <taxon>Streptococcus</taxon>
    </lineage>
</organism>
<accession>A0A239STI8</accession>
<name>A0A239STI8_9STRE</name>
<evidence type="ECO:0000313" key="10">
    <source>
        <dbReference type="Proteomes" id="UP000215185"/>
    </source>
</evidence>
<feature type="compositionally biased region" description="Low complexity" evidence="5">
    <location>
        <begin position="358"/>
        <end position="367"/>
    </location>
</feature>
<dbReference type="NCBIfam" id="TIGR01167">
    <property type="entry name" value="LPXTG_anchor"/>
    <property type="match status" value="1"/>
</dbReference>
<dbReference type="Proteomes" id="UP000215185">
    <property type="component" value="Chromosome 1"/>
</dbReference>
<feature type="compositionally biased region" description="Acidic residues" evidence="5">
    <location>
        <begin position="368"/>
        <end position="380"/>
    </location>
</feature>
<dbReference type="GO" id="GO:0004563">
    <property type="term" value="F:beta-N-acetylhexosaminidase activity"/>
    <property type="evidence" value="ECO:0007669"/>
    <property type="project" value="UniProtKB-EC"/>
</dbReference>
<dbReference type="Pfam" id="PF07501">
    <property type="entry name" value="G5"/>
    <property type="match status" value="2"/>
</dbReference>
<dbReference type="RefSeq" id="WP_018374391.1">
    <property type="nucleotide sequence ID" value="NZ_LT906439.1"/>
</dbReference>
<dbReference type="Pfam" id="PF00746">
    <property type="entry name" value="Gram_pos_anchor"/>
    <property type="match status" value="1"/>
</dbReference>
<feature type="domain" description="Gram-positive cocci surface proteins LPxTG" evidence="7">
    <location>
        <begin position="737"/>
        <end position="769"/>
    </location>
</feature>
<evidence type="ECO:0000259" key="7">
    <source>
        <dbReference type="PROSITE" id="PS50847"/>
    </source>
</evidence>
<dbReference type="EMBL" id="LT906439">
    <property type="protein sequence ID" value="SNU88730.1"/>
    <property type="molecule type" value="Genomic_DNA"/>
</dbReference>
<feature type="compositionally biased region" description="Basic and acidic residues" evidence="5">
    <location>
        <begin position="219"/>
        <end position="255"/>
    </location>
</feature>
<dbReference type="STRING" id="1123308.GCA_000380085_01848"/>
<evidence type="ECO:0000259" key="8">
    <source>
        <dbReference type="PROSITE" id="PS51109"/>
    </source>
</evidence>
<evidence type="ECO:0000256" key="4">
    <source>
        <dbReference type="ARBA" id="ARBA00023088"/>
    </source>
</evidence>
<evidence type="ECO:0000256" key="1">
    <source>
        <dbReference type="ARBA" id="ARBA00022512"/>
    </source>
</evidence>
<feature type="domain" description="G5" evidence="8">
    <location>
        <begin position="502"/>
        <end position="583"/>
    </location>
</feature>
<keyword evidence="9" id="KW-0326">Glycosidase</keyword>
<dbReference type="InterPro" id="IPR019931">
    <property type="entry name" value="LPXTG_anchor"/>
</dbReference>
<dbReference type="AlphaFoldDB" id="A0A239STI8"/>
<feature type="compositionally biased region" description="Basic and acidic residues" evidence="5">
    <location>
        <begin position="302"/>
        <end position="336"/>
    </location>
</feature>